<accession>A0A7W5JX98</accession>
<dbReference type="AlphaFoldDB" id="A0A7W5JX98"/>
<dbReference type="RefSeq" id="WP_183339657.1">
    <property type="nucleotide sequence ID" value="NZ_JACHZG010000001.1"/>
</dbReference>
<protein>
    <submittedName>
        <fullName evidence="1">Uncharacterized protein</fullName>
    </submittedName>
</protein>
<name>A0A7W5JX98_9ACTN</name>
<evidence type="ECO:0000313" key="2">
    <source>
        <dbReference type="Proteomes" id="UP000565572"/>
    </source>
</evidence>
<keyword evidence="2" id="KW-1185">Reference proteome</keyword>
<dbReference type="EMBL" id="JACHZG010000001">
    <property type="protein sequence ID" value="MBB3328036.1"/>
    <property type="molecule type" value="Genomic_DNA"/>
</dbReference>
<gene>
    <name evidence="1" type="ORF">FHX39_002980</name>
</gene>
<organism evidence="1 2">
    <name type="scientific">Microlunatus antarcticus</name>
    <dbReference type="NCBI Taxonomy" id="53388"/>
    <lineage>
        <taxon>Bacteria</taxon>
        <taxon>Bacillati</taxon>
        <taxon>Actinomycetota</taxon>
        <taxon>Actinomycetes</taxon>
        <taxon>Propionibacteriales</taxon>
        <taxon>Propionibacteriaceae</taxon>
        <taxon>Microlunatus</taxon>
    </lineage>
</organism>
<reference evidence="1 2" key="1">
    <citation type="submission" date="2020-08" db="EMBL/GenBank/DDBJ databases">
        <title>Sequencing the genomes of 1000 actinobacteria strains.</title>
        <authorList>
            <person name="Klenk H.-P."/>
        </authorList>
    </citation>
    <scope>NUCLEOTIDE SEQUENCE [LARGE SCALE GENOMIC DNA]</scope>
    <source>
        <strain evidence="1 2">DSM 11053</strain>
    </source>
</reference>
<comment type="caution">
    <text evidence="1">The sequence shown here is derived from an EMBL/GenBank/DDBJ whole genome shotgun (WGS) entry which is preliminary data.</text>
</comment>
<proteinExistence type="predicted"/>
<sequence>MVRSRVGVSEYATSVVRLFPDYAESVIWFRGPVPYEDTRLDPRLIADLRAWDASYYAGLTADLAWRAAGVEAAFHAEGARLARRLADQIGDDFQVEHDLGESHRRVRGAGPPRNPDAAAAFAELARVARAEWDGRRAVVERARRDGETLEWRAEP</sequence>
<dbReference type="Proteomes" id="UP000565572">
    <property type="component" value="Unassembled WGS sequence"/>
</dbReference>
<evidence type="ECO:0000313" key="1">
    <source>
        <dbReference type="EMBL" id="MBB3328036.1"/>
    </source>
</evidence>